<evidence type="ECO:0000256" key="1">
    <source>
        <dbReference type="SAM" id="MobiDB-lite"/>
    </source>
</evidence>
<reference evidence="3" key="2">
    <citation type="submission" date="2017-06" db="EMBL/GenBank/DDBJ databases">
        <title>WGS assembly of Brachypodium distachyon.</title>
        <authorList>
            <consortium name="The International Brachypodium Initiative"/>
            <person name="Lucas S."/>
            <person name="Harmon-Smith M."/>
            <person name="Lail K."/>
            <person name="Tice H."/>
            <person name="Grimwood J."/>
            <person name="Bruce D."/>
            <person name="Barry K."/>
            <person name="Shu S."/>
            <person name="Lindquist E."/>
            <person name="Wang M."/>
            <person name="Pitluck S."/>
            <person name="Vogel J.P."/>
            <person name="Garvin D.F."/>
            <person name="Mockler T.C."/>
            <person name="Schmutz J."/>
            <person name="Rokhsar D."/>
            <person name="Bevan M.W."/>
        </authorList>
    </citation>
    <scope>NUCLEOTIDE SEQUENCE</scope>
    <source>
        <strain evidence="3">Bd21</strain>
    </source>
</reference>
<feature type="region of interest" description="Disordered" evidence="1">
    <location>
        <begin position="50"/>
        <end position="138"/>
    </location>
</feature>
<reference evidence="4" key="3">
    <citation type="submission" date="2018-08" db="UniProtKB">
        <authorList>
            <consortium name="EnsemblPlants"/>
        </authorList>
    </citation>
    <scope>IDENTIFICATION</scope>
    <source>
        <strain evidence="4">cv. Bd21</strain>
    </source>
</reference>
<evidence type="ECO:0000256" key="2">
    <source>
        <dbReference type="SAM" id="Phobius"/>
    </source>
</evidence>
<dbReference type="AlphaFoldDB" id="A0A2K2CY36"/>
<feature type="compositionally biased region" description="Polar residues" evidence="1">
    <location>
        <begin position="59"/>
        <end position="70"/>
    </location>
</feature>
<organism evidence="3">
    <name type="scientific">Brachypodium distachyon</name>
    <name type="common">Purple false brome</name>
    <name type="synonym">Trachynia distachya</name>
    <dbReference type="NCBI Taxonomy" id="15368"/>
    <lineage>
        <taxon>Eukaryota</taxon>
        <taxon>Viridiplantae</taxon>
        <taxon>Streptophyta</taxon>
        <taxon>Embryophyta</taxon>
        <taxon>Tracheophyta</taxon>
        <taxon>Spermatophyta</taxon>
        <taxon>Magnoliopsida</taxon>
        <taxon>Liliopsida</taxon>
        <taxon>Poales</taxon>
        <taxon>Poaceae</taxon>
        <taxon>BOP clade</taxon>
        <taxon>Pooideae</taxon>
        <taxon>Stipodae</taxon>
        <taxon>Brachypodieae</taxon>
        <taxon>Brachypodium</taxon>
    </lineage>
</organism>
<keyword evidence="2" id="KW-0812">Transmembrane</keyword>
<keyword evidence="2" id="KW-1133">Transmembrane helix</keyword>
<dbReference type="ExpressionAtlas" id="A0A2K2CY36">
    <property type="expression patterns" value="differential"/>
</dbReference>
<reference evidence="3 4" key="1">
    <citation type="journal article" date="2010" name="Nature">
        <title>Genome sequencing and analysis of the model grass Brachypodium distachyon.</title>
        <authorList>
            <consortium name="International Brachypodium Initiative"/>
        </authorList>
    </citation>
    <scope>NUCLEOTIDE SEQUENCE [LARGE SCALE GENOMIC DNA]</scope>
    <source>
        <strain evidence="3 4">Bd21</strain>
    </source>
</reference>
<protein>
    <submittedName>
        <fullName evidence="3 4">Uncharacterized protein</fullName>
    </submittedName>
</protein>
<feature type="transmembrane region" description="Helical" evidence="2">
    <location>
        <begin position="26"/>
        <end position="43"/>
    </location>
</feature>
<accession>A0A2K2CY36</accession>
<dbReference type="Gramene" id="PNT66931">
    <property type="protein sequence ID" value="PNT66931"/>
    <property type="gene ID" value="BRADI_3g18622v3"/>
</dbReference>
<evidence type="ECO:0000313" key="3">
    <source>
        <dbReference type="EMBL" id="PNT66931.1"/>
    </source>
</evidence>
<dbReference type="EnsemblPlants" id="PNT66931">
    <property type="protein sequence ID" value="PNT66931"/>
    <property type="gene ID" value="BRADI_3g18622v3"/>
</dbReference>
<gene>
    <name evidence="3" type="ORF">BRADI_3g18622v3</name>
</gene>
<feature type="compositionally biased region" description="Basic and acidic residues" evidence="1">
    <location>
        <begin position="92"/>
        <end position="109"/>
    </location>
</feature>
<dbReference type="InParanoid" id="A0A2K2CY36"/>
<proteinExistence type="predicted"/>
<evidence type="ECO:0000313" key="4">
    <source>
        <dbReference type="EnsemblPlants" id="PNT66931"/>
    </source>
</evidence>
<keyword evidence="2" id="KW-0472">Membrane</keyword>
<dbReference type="EMBL" id="CM000882">
    <property type="protein sequence ID" value="PNT66931.1"/>
    <property type="molecule type" value="Genomic_DNA"/>
</dbReference>
<evidence type="ECO:0000313" key="5">
    <source>
        <dbReference type="Proteomes" id="UP000008810"/>
    </source>
</evidence>
<sequence length="175" mass="18879">MSLVGGDMKIRVAASQQNDIMPARNIVMAHVGLATMLLVLYGLHYRSSGPALQPAQRPASHSQYDSLGTSHTRHTPLPLPLPGSSAAALADENARPPAEREREREREGLLENEGPTSEGETERRRPPPANAVRSTPAFFQRSNLQELPPVQGNSLVVVGSSSGRRLLAIGASRHR</sequence>
<name>A0A2K2CY36_BRADI</name>
<keyword evidence="5" id="KW-1185">Reference proteome</keyword>
<dbReference type="Proteomes" id="UP000008810">
    <property type="component" value="Chromosome 3"/>
</dbReference>